<dbReference type="SMART" id="SM00928">
    <property type="entry name" value="NADH_4Fe-4S"/>
    <property type="match status" value="1"/>
</dbReference>
<dbReference type="GO" id="GO:0048038">
    <property type="term" value="F:quinone binding"/>
    <property type="evidence" value="ECO:0007669"/>
    <property type="project" value="UniProtKB-KW"/>
</dbReference>
<dbReference type="GO" id="GO:0008137">
    <property type="term" value="F:NADH dehydrogenase (ubiquinone) activity"/>
    <property type="evidence" value="ECO:0007669"/>
    <property type="project" value="InterPro"/>
</dbReference>
<keyword evidence="16" id="KW-1185">Reference proteome</keyword>
<comment type="similarity">
    <text evidence="3 13">Belongs to the complex I 51 kDa subunit family.</text>
</comment>
<dbReference type="Pfam" id="PF10531">
    <property type="entry name" value="SLBB"/>
    <property type="match status" value="1"/>
</dbReference>
<feature type="domain" description="NADH-ubiquinone oxidoreductase 51kDa subunit iron-sulphur binding" evidence="14">
    <location>
        <begin position="353"/>
        <end position="398"/>
    </location>
</feature>
<evidence type="ECO:0000256" key="13">
    <source>
        <dbReference type="RuleBase" id="RU364066"/>
    </source>
</evidence>
<evidence type="ECO:0000259" key="14">
    <source>
        <dbReference type="SMART" id="SM00928"/>
    </source>
</evidence>
<dbReference type="Gene3D" id="3.10.20.600">
    <property type="match status" value="1"/>
</dbReference>
<dbReference type="Pfam" id="PF01512">
    <property type="entry name" value="Complex1_51K"/>
    <property type="match status" value="1"/>
</dbReference>
<protein>
    <recommendedName>
        <fullName evidence="13">NADH-quinone oxidoreductase subunit F</fullName>
        <ecNumber evidence="13">7.1.1.-</ecNumber>
    </recommendedName>
</protein>
<keyword evidence="15" id="KW-0560">Oxidoreductase</keyword>
<evidence type="ECO:0000256" key="2">
    <source>
        <dbReference type="ARBA" id="ARBA00001966"/>
    </source>
</evidence>
<dbReference type="GO" id="GO:0051287">
    <property type="term" value="F:NAD binding"/>
    <property type="evidence" value="ECO:0007669"/>
    <property type="project" value="UniProtKB-UniRule"/>
</dbReference>
<keyword evidence="7 13" id="KW-0479">Metal-binding</keyword>
<dbReference type="GO" id="GO:0051539">
    <property type="term" value="F:4 iron, 4 sulfur cluster binding"/>
    <property type="evidence" value="ECO:0007669"/>
    <property type="project" value="UniProtKB-UniRule"/>
</dbReference>
<evidence type="ECO:0000256" key="3">
    <source>
        <dbReference type="ARBA" id="ARBA00007523"/>
    </source>
</evidence>
<dbReference type="NCBIfam" id="TIGR01959">
    <property type="entry name" value="nuoF_fam"/>
    <property type="match status" value="1"/>
</dbReference>
<dbReference type="SUPFAM" id="SSF142019">
    <property type="entry name" value="Nqo1 FMN-binding domain-like"/>
    <property type="match status" value="1"/>
</dbReference>
<evidence type="ECO:0000313" key="16">
    <source>
        <dbReference type="Proteomes" id="UP000308917"/>
    </source>
</evidence>
<comment type="cofactor">
    <cofactor evidence="2 13">
        <name>[4Fe-4S] cluster</name>
        <dbReference type="ChEBI" id="CHEBI:49883"/>
    </cofactor>
</comment>
<evidence type="ECO:0000256" key="12">
    <source>
        <dbReference type="ARBA" id="ARBA00047712"/>
    </source>
</evidence>
<dbReference type="InterPro" id="IPR019575">
    <property type="entry name" value="Nuop51_4Fe4S-bd"/>
</dbReference>
<dbReference type="FunFam" id="1.20.1440.230:FF:000001">
    <property type="entry name" value="Mitochondrial NADH dehydrogenase flavoprotein 1"/>
    <property type="match status" value="1"/>
</dbReference>
<dbReference type="NCBIfam" id="NF010120">
    <property type="entry name" value="PRK13596.1"/>
    <property type="match status" value="1"/>
</dbReference>
<reference evidence="15 16" key="1">
    <citation type="journal article" date="2015" name="Antonie Van Leeuwenhoek">
        <title>Lampropedia puyangensis sp. nov., isolated from symptomatic bark of Populus ? euramericana canker and emended description of Lampropedia hyalina (Ehrenberg 1832) Lee et al. 2004.</title>
        <authorList>
            <person name="Li Y."/>
            <person name="Wang T."/>
            <person name="Piao C.G."/>
            <person name="Wang L.F."/>
            <person name="Tian G.Z."/>
            <person name="Zhu T.H."/>
            <person name="Guo M.W."/>
        </authorList>
    </citation>
    <scope>NUCLEOTIDE SEQUENCE [LARGE SCALE GENOMIC DNA]</scope>
    <source>
        <strain evidence="15 16">2-bin</strain>
    </source>
</reference>
<dbReference type="EC" id="7.1.1.-" evidence="13"/>
<gene>
    <name evidence="15" type="primary">nuoF</name>
    <name evidence="15" type="ORF">E9531_01875</name>
</gene>
<dbReference type="SUPFAM" id="SSF140490">
    <property type="entry name" value="Nqo1C-terminal domain-like"/>
    <property type="match status" value="1"/>
</dbReference>
<dbReference type="Pfam" id="PF10589">
    <property type="entry name" value="NADH_4Fe-4S"/>
    <property type="match status" value="1"/>
</dbReference>
<dbReference type="RefSeq" id="WP_136572024.1">
    <property type="nucleotide sequence ID" value="NZ_STFG01000001.1"/>
</dbReference>
<name>A0A4S8FFH0_9BURK</name>
<dbReference type="InterPro" id="IPR011537">
    <property type="entry name" value="NADH-UbQ_OxRdtase_suF"/>
</dbReference>
<dbReference type="PANTHER" id="PTHR11780">
    <property type="entry name" value="NADH-UBIQUINONE OXIDOREDUCTASE FLAVOPROTEIN 1 NDUFV1"/>
    <property type="match status" value="1"/>
</dbReference>
<dbReference type="EMBL" id="STFG01000001">
    <property type="protein sequence ID" value="THU05314.1"/>
    <property type="molecule type" value="Genomic_DNA"/>
</dbReference>
<proteinExistence type="inferred from homology"/>
<comment type="cofactor">
    <cofactor evidence="1 13">
        <name>FMN</name>
        <dbReference type="ChEBI" id="CHEBI:58210"/>
    </cofactor>
</comment>
<dbReference type="PANTHER" id="PTHR11780:SF10">
    <property type="entry name" value="NADH DEHYDROGENASE [UBIQUINONE] FLAVOPROTEIN 1, MITOCHONDRIAL"/>
    <property type="match status" value="1"/>
</dbReference>
<dbReference type="InterPro" id="IPR037225">
    <property type="entry name" value="Nuo51_FMN-bd_sf"/>
</dbReference>
<dbReference type="GO" id="GO:0046872">
    <property type="term" value="F:metal ion binding"/>
    <property type="evidence" value="ECO:0007669"/>
    <property type="project" value="UniProtKB-KW"/>
</dbReference>
<evidence type="ECO:0000256" key="10">
    <source>
        <dbReference type="ARBA" id="ARBA00023014"/>
    </source>
</evidence>
<keyword evidence="9 13" id="KW-0408">Iron</keyword>
<dbReference type="InterPro" id="IPR019554">
    <property type="entry name" value="Soluble_ligand-bd"/>
</dbReference>
<evidence type="ECO:0000256" key="7">
    <source>
        <dbReference type="ARBA" id="ARBA00022723"/>
    </source>
</evidence>
<dbReference type="GO" id="GO:0045333">
    <property type="term" value="P:cellular respiration"/>
    <property type="evidence" value="ECO:0007669"/>
    <property type="project" value="TreeGrafter"/>
</dbReference>
<dbReference type="InterPro" id="IPR050837">
    <property type="entry name" value="ComplexI_51kDa_subunit"/>
</dbReference>
<organism evidence="15 16">
    <name type="scientific">Lampropedia puyangensis</name>
    <dbReference type="NCBI Taxonomy" id="1330072"/>
    <lineage>
        <taxon>Bacteria</taxon>
        <taxon>Pseudomonadati</taxon>
        <taxon>Pseudomonadota</taxon>
        <taxon>Betaproteobacteria</taxon>
        <taxon>Burkholderiales</taxon>
        <taxon>Comamonadaceae</taxon>
        <taxon>Lampropedia</taxon>
    </lineage>
</organism>
<dbReference type="Proteomes" id="UP000308917">
    <property type="component" value="Unassembled WGS sequence"/>
</dbReference>
<evidence type="ECO:0000256" key="1">
    <source>
        <dbReference type="ARBA" id="ARBA00001917"/>
    </source>
</evidence>
<dbReference type="PROSITE" id="PS00645">
    <property type="entry name" value="COMPLEX1_51K_2"/>
    <property type="match status" value="1"/>
</dbReference>
<dbReference type="InterPro" id="IPR037207">
    <property type="entry name" value="Nuop51_4Fe4S-bd_sf"/>
</dbReference>
<sequence>MSLRDVLQSFKSTGNETCFHDRHIEPQIYAGLNGQNWSIQDYEARGGYQALKKILAKDGGEGLSQDQMIAILKESGLRGRGGAGFPTGLKWSFMPRTFPGQKYVVCNSDEGEPGTCKDRDILMFNPHIVIEGMIIAGYTMGASAGYNYIHGEIFEAYERFEAALDEARAAGYLGANILGTSFSFQLHAHHGFGAYICGEETALLESLEGKKGQPRFKPPFPASFGLFGKPTTINNTETFAAVPWIVRNGGQAYLECGKPNNGGTKIFSVSGDVMLPGNYEVPMGTPFSKLLELAGGMRPGRQLKAVIPGGSSSPVIPADMMMECTMDYDSIAKAGSMLGSGAVIVMDDSRCMVESLARLSYFYAHESCGQCTPCREGTGWLSRVVNRILEGQGRPGDLDLLDNVAGNIQGRTICALGDAAAMPVRAMLKHFRHEFEAMIVKAQPPAPTDPVLPGMAGAIAAAAAANAAQRAAA</sequence>
<evidence type="ECO:0000256" key="5">
    <source>
        <dbReference type="ARBA" id="ARBA00022630"/>
    </source>
</evidence>
<keyword evidence="10 13" id="KW-0411">Iron-sulfur</keyword>
<keyword evidence="6 13" id="KW-0288">FMN</keyword>
<keyword evidence="11 13" id="KW-0520">NAD</keyword>
<keyword evidence="4 13" id="KW-0004">4Fe-4S</keyword>
<dbReference type="InterPro" id="IPR001949">
    <property type="entry name" value="NADH-UbQ_OxRdtase_51kDa_CS"/>
</dbReference>
<dbReference type="GO" id="GO:0003954">
    <property type="term" value="F:NADH dehydrogenase activity"/>
    <property type="evidence" value="ECO:0007669"/>
    <property type="project" value="TreeGrafter"/>
</dbReference>
<dbReference type="OrthoDB" id="9805533at2"/>
<keyword evidence="13" id="KW-0874">Quinone</keyword>
<comment type="catalytic activity">
    <reaction evidence="12 13">
        <text>a quinone + NADH + 5 H(+)(in) = a quinol + NAD(+) + 4 H(+)(out)</text>
        <dbReference type="Rhea" id="RHEA:57888"/>
        <dbReference type="ChEBI" id="CHEBI:15378"/>
        <dbReference type="ChEBI" id="CHEBI:24646"/>
        <dbReference type="ChEBI" id="CHEBI:57540"/>
        <dbReference type="ChEBI" id="CHEBI:57945"/>
        <dbReference type="ChEBI" id="CHEBI:132124"/>
    </reaction>
</comment>
<keyword evidence="5 13" id="KW-0285">Flavoprotein</keyword>
<dbReference type="Gene3D" id="3.40.50.11540">
    <property type="entry name" value="NADH-ubiquinone oxidoreductase 51kDa subunit"/>
    <property type="match status" value="1"/>
</dbReference>
<dbReference type="AlphaFoldDB" id="A0A4S8FFH0"/>
<comment type="caution">
    <text evidence="15">The sequence shown here is derived from an EMBL/GenBank/DDBJ whole genome shotgun (WGS) entry which is preliminary data.</text>
</comment>
<evidence type="ECO:0000256" key="6">
    <source>
        <dbReference type="ARBA" id="ARBA00022643"/>
    </source>
</evidence>
<dbReference type="Gene3D" id="1.20.1440.230">
    <property type="entry name" value="NADH-ubiquinone oxidoreductase 51kDa subunit, iron-sulphur binding domain"/>
    <property type="match status" value="1"/>
</dbReference>
<dbReference type="Gene3D" id="6.10.250.1450">
    <property type="match status" value="1"/>
</dbReference>
<dbReference type="FunFam" id="3.40.50.11540:FF:000001">
    <property type="entry name" value="NADH dehydrogenase [ubiquinone] flavoprotein 1, mitochondrial"/>
    <property type="match status" value="1"/>
</dbReference>
<evidence type="ECO:0000256" key="9">
    <source>
        <dbReference type="ARBA" id="ARBA00023004"/>
    </source>
</evidence>
<evidence type="ECO:0000313" key="15">
    <source>
        <dbReference type="EMBL" id="THU05314.1"/>
    </source>
</evidence>
<dbReference type="InterPro" id="IPR011538">
    <property type="entry name" value="Nuo51_FMN-bd"/>
</dbReference>
<evidence type="ECO:0000256" key="8">
    <source>
        <dbReference type="ARBA" id="ARBA00022967"/>
    </source>
</evidence>
<keyword evidence="8" id="KW-1278">Translocase</keyword>
<accession>A0A4S8FFH0</accession>
<evidence type="ECO:0000256" key="11">
    <source>
        <dbReference type="ARBA" id="ARBA00023027"/>
    </source>
</evidence>
<dbReference type="GO" id="GO:0010181">
    <property type="term" value="F:FMN binding"/>
    <property type="evidence" value="ECO:0007669"/>
    <property type="project" value="InterPro"/>
</dbReference>
<dbReference type="SUPFAM" id="SSF142984">
    <property type="entry name" value="Nqo1 middle domain-like"/>
    <property type="match status" value="1"/>
</dbReference>
<comment type="function">
    <text evidence="13">NDH-1 shuttles electrons from NADH, via FMN and iron-sulfur (Fe-S) centers, to quinones in the respiratory chain.</text>
</comment>
<evidence type="ECO:0000256" key="4">
    <source>
        <dbReference type="ARBA" id="ARBA00022485"/>
    </source>
</evidence>